<dbReference type="AlphaFoldDB" id="A0A166BRI3"/>
<protein>
    <submittedName>
        <fullName evidence="2">Uncharacterized protein</fullName>
    </submittedName>
</protein>
<feature type="region of interest" description="Disordered" evidence="1">
    <location>
        <begin position="109"/>
        <end position="142"/>
    </location>
</feature>
<evidence type="ECO:0000313" key="2">
    <source>
        <dbReference type="EMBL" id="KZP12913.1"/>
    </source>
</evidence>
<organism evidence="2 3">
    <name type="scientific">Athelia psychrophila</name>
    <dbReference type="NCBI Taxonomy" id="1759441"/>
    <lineage>
        <taxon>Eukaryota</taxon>
        <taxon>Fungi</taxon>
        <taxon>Dikarya</taxon>
        <taxon>Basidiomycota</taxon>
        <taxon>Agaricomycotina</taxon>
        <taxon>Agaricomycetes</taxon>
        <taxon>Agaricomycetidae</taxon>
        <taxon>Atheliales</taxon>
        <taxon>Atheliaceae</taxon>
        <taxon>Athelia</taxon>
    </lineage>
</organism>
<dbReference type="Proteomes" id="UP000076532">
    <property type="component" value="Unassembled WGS sequence"/>
</dbReference>
<sequence length="239" mass="26658">MHGKPLLNPPGSWAKCLNTWRLSTTVNMISSGHPFSRGILRSSQSPQSTTAATLHWKQSLNEMSPSARRRRKSSPRRLSANARRKKQKVLQGNMLDRCEISLTTPRFKASSSGHIKEKKKGSLPFTIPKLGQPTTNNKPHCAPQETEGYIDLFYESRIAPCIKQCAVDKDHRGPKISMISQVACNMYEDKSEVRAHLAAQTEERDTATKALAEAEGMLQPTPKPPIHARPFRDLLVAPL</sequence>
<accession>A0A166BRI3</accession>
<gene>
    <name evidence="2" type="ORF">FIBSPDRAFT_897791</name>
</gene>
<feature type="region of interest" description="Disordered" evidence="1">
    <location>
        <begin position="59"/>
        <end position="90"/>
    </location>
</feature>
<keyword evidence="3" id="KW-1185">Reference proteome</keyword>
<evidence type="ECO:0000313" key="3">
    <source>
        <dbReference type="Proteomes" id="UP000076532"/>
    </source>
</evidence>
<proteinExistence type="predicted"/>
<name>A0A166BRI3_9AGAM</name>
<reference evidence="2 3" key="1">
    <citation type="journal article" date="2016" name="Mol. Biol. Evol.">
        <title>Comparative Genomics of Early-Diverging Mushroom-Forming Fungi Provides Insights into the Origins of Lignocellulose Decay Capabilities.</title>
        <authorList>
            <person name="Nagy L.G."/>
            <person name="Riley R."/>
            <person name="Tritt A."/>
            <person name="Adam C."/>
            <person name="Daum C."/>
            <person name="Floudas D."/>
            <person name="Sun H."/>
            <person name="Yadav J.S."/>
            <person name="Pangilinan J."/>
            <person name="Larsson K.H."/>
            <person name="Matsuura K."/>
            <person name="Barry K."/>
            <person name="Labutti K."/>
            <person name="Kuo R."/>
            <person name="Ohm R.A."/>
            <person name="Bhattacharya S.S."/>
            <person name="Shirouzu T."/>
            <person name="Yoshinaga Y."/>
            <person name="Martin F.M."/>
            <person name="Grigoriev I.V."/>
            <person name="Hibbett D.S."/>
        </authorList>
    </citation>
    <scope>NUCLEOTIDE SEQUENCE [LARGE SCALE GENOMIC DNA]</scope>
    <source>
        <strain evidence="2 3">CBS 109695</strain>
    </source>
</reference>
<dbReference type="EMBL" id="KV417640">
    <property type="protein sequence ID" value="KZP12913.1"/>
    <property type="molecule type" value="Genomic_DNA"/>
</dbReference>
<evidence type="ECO:0000256" key="1">
    <source>
        <dbReference type="SAM" id="MobiDB-lite"/>
    </source>
</evidence>